<reference evidence="3 4" key="1">
    <citation type="submission" date="2019-11" db="EMBL/GenBank/DDBJ databases">
        <title>Streptomyces typhae sp. nov., a novel endophytic actinomycete isolated from the root of cattail pollen (Typha angustifolia L.).</title>
        <authorList>
            <person name="Peng C."/>
        </authorList>
    </citation>
    <scope>NUCLEOTIDE SEQUENCE [LARGE SCALE GENOMIC DNA]</scope>
    <source>
        <strain evidence="4">p1417</strain>
    </source>
</reference>
<evidence type="ECO:0000259" key="2">
    <source>
        <dbReference type="SMART" id="SM00530"/>
    </source>
</evidence>
<dbReference type="SMART" id="SM00530">
    <property type="entry name" value="HTH_XRE"/>
    <property type="match status" value="1"/>
</dbReference>
<evidence type="ECO:0000313" key="3">
    <source>
        <dbReference type="EMBL" id="MVO84416.1"/>
    </source>
</evidence>
<keyword evidence="4" id="KW-1185">Reference proteome</keyword>
<dbReference type="InterPro" id="IPR001387">
    <property type="entry name" value="Cro/C1-type_HTH"/>
</dbReference>
<dbReference type="Proteomes" id="UP000483802">
    <property type="component" value="Unassembled WGS sequence"/>
</dbReference>
<dbReference type="SUPFAM" id="SSF47413">
    <property type="entry name" value="lambda repressor-like DNA-binding domains"/>
    <property type="match status" value="1"/>
</dbReference>
<dbReference type="PANTHER" id="PTHR35010">
    <property type="entry name" value="BLL4672 PROTEIN-RELATED"/>
    <property type="match status" value="1"/>
</dbReference>
<dbReference type="InterPro" id="IPR010982">
    <property type="entry name" value="Lambda_DNA-bd_dom_sf"/>
</dbReference>
<dbReference type="Gene3D" id="3.30.450.180">
    <property type="match status" value="1"/>
</dbReference>
<sequence>MGDVTTMDMRGITEPTAPAPAPAPISGMAQAQAQAPAQASPHGSAPGPTRRRTELAAFLRSRRARVTPADVGMPPGPRRRTPGLRREEVAQLSGVGVTWYTWLEQGRPINASAQVLDAVARTLRLDKAECEHLYQLAQVPYVARHQAAATVVGQEIQGILDALDPHPAVVYNSRYDILATNVAYTHLFFVPEVAAIGVANVLWTLFVVPEPDCPLVFRDSELPVMVATLRGAYGRHVGEPAWEDFVRELSAASPMFARLWASGDVVPPGPRVKTFRHKAVGELRMTSVSLSINGMPECRIVAYTPDDEDTRTRMERLRQSAAACAVNWEKAMRYEKDAPRET</sequence>
<dbReference type="CDD" id="cd00093">
    <property type="entry name" value="HTH_XRE"/>
    <property type="match status" value="1"/>
</dbReference>
<dbReference type="Pfam" id="PF17765">
    <property type="entry name" value="MLTR_LBD"/>
    <property type="match status" value="1"/>
</dbReference>
<feature type="region of interest" description="Disordered" evidence="1">
    <location>
        <begin position="1"/>
        <end position="50"/>
    </location>
</feature>
<gene>
    <name evidence="3" type="ORF">GPA10_06405</name>
</gene>
<dbReference type="RefSeq" id="WP_157164568.1">
    <property type="nucleotide sequence ID" value="NZ_WPNZ01000002.1"/>
</dbReference>
<dbReference type="EMBL" id="WPNZ01000002">
    <property type="protein sequence ID" value="MVO84416.1"/>
    <property type="molecule type" value="Genomic_DNA"/>
</dbReference>
<protein>
    <submittedName>
        <fullName evidence="3">Helix-turn-helix domain-containing protein</fullName>
    </submittedName>
</protein>
<comment type="caution">
    <text evidence="3">The sequence shown here is derived from an EMBL/GenBank/DDBJ whole genome shotgun (WGS) entry which is preliminary data.</text>
</comment>
<proteinExistence type="predicted"/>
<evidence type="ECO:0000256" key="1">
    <source>
        <dbReference type="SAM" id="MobiDB-lite"/>
    </source>
</evidence>
<feature type="domain" description="HTH cro/C1-type" evidence="2">
    <location>
        <begin position="58"/>
        <end position="130"/>
    </location>
</feature>
<evidence type="ECO:0000313" key="4">
    <source>
        <dbReference type="Proteomes" id="UP000483802"/>
    </source>
</evidence>
<dbReference type="InterPro" id="IPR041413">
    <property type="entry name" value="MLTR_LBD"/>
</dbReference>
<dbReference type="AlphaFoldDB" id="A0A6L6WVM8"/>
<dbReference type="Gene3D" id="1.10.260.40">
    <property type="entry name" value="lambda repressor-like DNA-binding domains"/>
    <property type="match status" value="1"/>
</dbReference>
<dbReference type="GO" id="GO:0003677">
    <property type="term" value="F:DNA binding"/>
    <property type="evidence" value="ECO:0007669"/>
    <property type="project" value="InterPro"/>
</dbReference>
<dbReference type="PANTHER" id="PTHR35010:SF2">
    <property type="entry name" value="BLL4672 PROTEIN"/>
    <property type="match status" value="1"/>
</dbReference>
<organism evidence="3 4">
    <name type="scientific">Streptomyces typhae</name>
    <dbReference type="NCBI Taxonomy" id="2681492"/>
    <lineage>
        <taxon>Bacteria</taxon>
        <taxon>Bacillati</taxon>
        <taxon>Actinomycetota</taxon>
        <taxon>Actinomycetes</taxon>
        <taxon>Kitasatosporales</taxon>
        <taxon>Streptomycetaceae</taxon>
        <taxon>Streptomyces</taxon>
    </lineage>
</organism>
<feature type="compositionally biased region" description="Low complexity" evidence="1">
    <location>
        <begin position="29"/>
        <end position="48"/>
    </location>
</feature>
<accession>A0A6L6WVM8</accession>
<dbReference type="Pfam" id="PF13560">
    <property type="entry name" value="HTH_31"/>
    <property type="match status" value="1"/>
</dbReference>
<name>A0A6L6WVM8_9ACTN</name>